<dbReference type="Gene3D" id="3.30.420.10">
    <property type="entry name" value="Ribonuclease H-like superfamily/Ribonuclease H"/>
    <property type="match status" value="1"/>
</dbReference>
<dbReference type="PANTHER" id="PTHR47326">
    <property type="entry name" value="TRANSPOSABLE ELEMENT TC3 TRANSPOSASE-LIKE PROTEIN"/>
    <property type="match status" value="1"/>
</dbReference>
<dbReference type="Pfam" id="PF00060">
    <property type="entry name" value="Lig_chan"/>
    <property type="match status" value="1"/>
</dbReference>
<comment type="caution">
    <text evidence="4">The sequence shown here is derived from an EMBL/GenBank/DDBJ whole genome shotgun (WGS) entry which is preliminary data.</text>
</comment>
<sequence length="737" mass="84486">MFCSKPVYAENLSVVNRCGFEIAPRLRIYNIVNEMITLLLILFCGNSLAAGTGVWEPEFSTNHHHVTSCALKIMHRYFSHTKTLLLSIPDNGLNDNQRSLHPLRVQRDALLVNLMLKMINVNCVWSTLVFQQYSDIEIPDKFLMYVDCNYVIFIWSHDEADIYEVLEDQLNTLKELTSWNTRGRFIVVVVNHMDESPQILAKNIFQILWVLCKMVNVIVMVEEVGLSSQRTGTQGVLGKTTPIHLYTYFPYQDELCGEVKDVVLIDSCVDDSLIHRNVNLFPQKIPTNFKGCPIKVGTVGFDPFVSVVENYTLEDHKRMYKVGGLVIDKVVIPIQKLNMEINFLPPTRDININGYLKELADVSEGYSDILIGLVPLAPAFLLSALEPTIPYEFTEMKWAVPCPPQAPRLQKIMSVFSLPVWVLIISVIILTTLVFSCSNYASKYSSQPCNKLTLFRSFYDVWAIFMNVSVPKMPKTTNRRIVFFIYVCYCFAMSIIFQAYFVTYLVEPGYENNLETFDELFRSNLKYGYVDIMELTASTTDYTEHKLFPQSRRVDCSDVTNCMKRVILKRDVATIGAPIVSHYIASILGVDDERKVVCFLEERLVFAGNIALLPKGSPLLPHLNVLIRRTLEGPCLLPNSLHGDNYFVFLRDVLPKLLEIIPLNIRERIWFQHDGVPPHFDHRIRNHLNATFPDRWIGRGGPVPWPPRSPDLTPLDFFLWGDVKCFVYETPIDTEKT</sequence>
<accession>A0ABQ8SBV2</accession>
<gene>
    <name evidence="4" type="ORF">ANN_19787</name>
</gene>
<keyword evidence="2" id="KW-0812">Transmembrane</keyword>
<protein>
    <recommendedName>
        <fullName evidence="3">Ionotropic glutamate receptor C-terminal domain-containing protein</fullName>
    </recommendedName>
</protein>
<dbReference type="PANTHER" id="PTHR47326:SF1">
    <property type="entry name" value="HTH PSQ-TYPE DOMAIN-CONTAINING PROTEIN"/>
    <property type="match status" value="1"/>
</dbReference>
<feature type="transmembrane region" description="Helical" evidence="2">
    <location>
        <begin position="481"/>
        <end position="506"/>
    </location>
</feature>
<evidence type="ECO:0000313" key="4">
    <source>
        <dbReference type="EMBL" id="KAJ4431190.1"/>
    </source>
</evidence>
<dbReference type="Proteomes" id="UP001148838">
    <property type="component" value="Unassembled WGS sequence"/>
</dbReference>
<keyword evidence="5" id="KW-1185">Reference proteome</keyword>
<keyword evidence="2" id="KW-1133">Transmembrane helix</keyword>
<dbReference type="SUPFAM" id="SSF53850">
    <property type="entry name" value="Periplasmic binding protein-like II"/>
    <property type="match status" value="1"/>
</dbReference>
<reference evidence="4 5" key="1">
    <citation type="journal article" date="2022" name="Allergy">
        <title>Genome assembly and annotation of Periplaneta americana reveal a comprehensive cockroach allergen profile.</title>
        <authorList>
            <person name="Wang L."/>
            <person name="Xiong Q."/>
            <person name="Saelim N."/>
            <person name="Wang L."/>
            <person name="Nong W."/>
            <person name="Wan A.T."/>
            <person name="Shi M."/>
            <person name="Liu X."/>
            <person name="Cao Q."/>
            <person name="Hui J.H.L."/>
            <person name="Sookrung N."/>
            <person name="Leung T.F."/>
            <person name="Tungtrongchitr A."/>
            <person name="Tsui S.K.W."/>
        </authorList>
    </citation>
    <scope>NUCLEOTIDE SEQUENCE [LARGE SCALE GENOMIC DNA]</scope>
    <source>
        <strain evidence="4">PWHHKU_190912</strain>
    </source>
</reference>
<comment type="similarity">
    <text evidence="1">Belongs to the glutamate-gated ion channel (TC 1.A.10.1) family.</text>
</comment>
<dbReference type="InterPro" id="IPR036397">
    <property type="entry name" value="RNaseH_sf"/>
</dbReference>
<dbReference type="Gene3D" id="1.10.287.70">
    <property type="match status" value="1"/>
</dbReference>
<evidence type="ECO:0000313" key="5">
    <source>
        <dbReference type="Proteomes" id="UP001148838"/>
    </source>
</evidence>
<evidence type="ECO:0000256" key="1">
    <source>
        <dbReference type="ARBA" id="ARBA00008685"/>
    </source>
</evidence>
<dbReference type="InterPro" id="IPR001320">
    <property type="entry name" value="Iontro_rcpt_C"/>
</dbReference>
<feature type="domain" description="Ionotropic glutamate receptor C-terminal" evidence="3">
    <location>
        <begin position="418"/>
        <end position="553"/>
    </location>
</feature>
<evidence type="ECO:0000259" key="3">
    <source>
        <dbReference type="Pfam" id="PF00060"/>
    </source>
</evidence>
<keyword evidence="2" id="KW-0472">Membrane</keyword>
<dbReference type="EMBL" id="JAJSOF020000031">
    <property type="protein sequence ID" value="KAJ4431190.1"/>
    <property type="molecule type" value="Genomic_DNA"/>
</dbReference>
<name>A0ABQ8SBV2_PERAM</name>
<organism evidence="4 5">
    <name type="scientific">Periplaneta americana</name>
    <name type="common">American cockroach</name>
    <name type="synonym">Blatta americana</name>
    <dbReference type="NCBI Taxonomy" id="6978"/>
    <lineage>
        <taxon>Eukaryota</taxon>
        <taxon>Metazoa</taxon>
        <taxon>Ecdysozoa</taxon>
        <taxon>Arthropoda</taxon>
        <taxon>Hexapoda</taxon>
        <taxon>Insecta</taxon>
        <taxon>Pterygota</taxon>
        <taxon>Neoptera</taxon>
        <taxon>Polyneoptera</taxon>
        <taxon>Dictyoptera</taxon>
        <taxon>Blattodea</taxon>
        <taxon>Blattoidea</taxon>
        <taxon>Blattidae</taxon>
        <taxon>Blattinae</taxon>
        <taxon>Periplaneta</taxon>
    </lineage>
</organism>
<evidence type="ECO:0000256" key="2">
    <source>
        <dbReference type="SAM" id="Phobius"/>
    </source>
</evidence>
<proteinExistence type="inferred from homology"/>
<feature type="transmembrane region" description="Helical" evidence="2">
    <location>
        <begin position="412"/>
        <end position="435"/>
    </location>
</feature>